<reference evidence="6 7" key="1">
    <citation type="submission" date="2019-10" db="EMBL/GenBank/DDBJ databases">
        <title>Extracellular Electron Transfer in a Candidatus Methanoperedens spp. Enrichment Culture.</title>
        <authorList>
            <person name="Berger S."/>
            <person name="Rangel Shaw D."/>
            <person name="Berben T."/>
            <person name="In 'T Zandt M."/>
            <person name="Frank J."/>
            <person name="Reimann J."/>
            <person name="Jetten M.S.M."/>
            <person name="Welte C.U."/>
        </authorList>
    </citation>
    <scope>NUCLEOTIDE SEQUENCE [LARGE SCALE GENOMIC DNA]</scope>
    <source>
        <strain evidence="6">SB12</strain>
    </source>
</reference>
<evidence type="ECO:0000259" key="5">
    <source>
        <dbReference type="Pfam" id="PF00496"/>
    </source>
</evidence>
<comment type="similarity">
    <text evidence="2">Belongs to the bacterial solute-binding protein 5 family.</text>
</comment>
<dbReference type="EMBL" id="WBUI01000016">
    <property type="protein sequence ID" value="KAB2930990.1"/>
    <property type="molecule type" value="Genomic_DNA"/>
</dbReference>
<dbReference type="Pfam" id="PF00496">
    <property type="entry name" value="SBP_bac_5"/>
    <property type="match status" value="1"/>
</dbReference>
<accession>A0A833GZF7</accession>
<protein>
    <recommendedName>
        <fullName evidence="5">Solute-binding protein family 5 domain-containing protein</fullName>
    </recommendedName>
</protein>
<dbReference type="Proteomes" id="UP000460298">
    <property type="component" value="Unassembled WGS sequence"/>
</dbReference>
<feature type="domain" description="Solute-binding protein family 5" evidence="5">
    <location>
        <begin position="123"/>
        <end position="520"/>
    </location>
</feature>
<dbReference type="InterPro" id="IPR030678">
    <property type="entry name" value="Peptide/Ni-bd"/>
</dbReference>
<dbReference type="GO" id="GO:1904680">
    <property type="term" value="F:peptide transmembrane transporter activity"/>
    <property type="evidence" value="ECO:0007669"/>
    <property type="project" value="TreeGrafter"/>
</dbReference>
<dbReference type="PANTHER" id="PTHR30290">
    <property type="entry name" value="PERIPLASMIC BINDING COMPONENT OF ABC TRANSPORTER"/>
    <property type="match status" value="1"/>
</dbReference>
<dbReference type="InterPro" id="IPR000914">
    <property type="entry name" value="SBP_5_dom"/>
</dbReference>
<dbReference type="AlphaFoldDB" id="A0A833GZF7"/>
<sequence>MILRVCVVVALLLPLFCREPLNNPYGSLNDRAVHYLPLSDDPKTLDPVRATDVVSFSIISNTHSTAYEYDYHARPLRLVPLLASEMPEEKTVLFEGRPVHAFRFRVKKGLRYAPDFCFDGKTGPEVTPDDVIFTIKRTADRSLSPYAYPLLERIIGFNEYADELEKRSVDKGEDRYKGDIRGVSRFDDDGIQILLEKPDLQLIYFFAIPSSAPMSEACYRRMVAAGRSIEEGIPASGAFYIKDRRLQSHIVLEKNPGYAGFQRYTVSPERGEQELPLLDEVRLTEVKSGPTLWRLFLQGYMDRISVGQDTFDQVFDGHDVTERFQKQDIYSDSDSELVTYGLLFNLQDPVVGPNVWLRRAVACSFNIEDLIARFYRNRAVPAAGLIPPGMEGGTENTNMNGSASVNADGIAEQRRAYQCAEGVPTLLARAGYPGGVDPATGNRLTLRMVDIARAGGTAIYRFYTESAEANGWTLKIDVYDTPTYFEKRMKKEFQITTWAWGADYADPQNFYQLFYGPNRSGTLNESSYDNPEFNVLYLEILAMHPGPERRNRLRRMDAILKRDVPLMLSHHPVLYSISWPYLDPVVPHPVNFNQLKYRSVRPKLRSEKVKALNSIFGGGF</sequence>
<dbReference type="SUPFAM" id="SSF53850">
    <property type="entry name" value="Periplasmic binding protein-like II"/>
    <property type="match status" value="1"/>
</dbReference>
<evidence type="ECO:0000256" key="2">
    <source>
        <dbReference type="ARBA" id="ARBA00005695"/>
    </source>
</evidence>
<evidence type="ECO:0000256" key="1">
    <source>
        <dbReference type="ARBA" id="ARBA00004196"/>
    </source>
</evidence>
<dbReference type="InterPro" id="IPR039424">
    <property type="entry name" value="SBP_5"/>
</dbReference>
<evidence type="ECO:0000256" key="3">
    <source>
        <dbReference type="ARBA" id="ARBA00022448"/>
    </source>
</evidence>
<dbReference type="PIRSF" id="PIRSF002741">
    <property type="entry name" value="MppA"/>
    <property type="match status" value="1"/>
</dbReference>
<comment type="caution">
    <text evidence="6">The sequence shown here is derived from an EMBL/GenBank/DDBJ whole genome shotgun (WGS) entry which is preliminary data.</text>
</comment>
<proteinExistence type="inferred from homology"/>
<dbReference type="Gene3D" id="3.40.190.10">
    <property type="entry name" value="Periplasmic binding protein-like II"/>
    <property type="match status" value="1"/>
</dbReference>
<evidence type="ECO:0000313" key="6">
    <source>
        <dbReference type="EMBL" id="KAB2930990.1"/>
    </source>
</evidence>
<keyword evidence="3" id="KW-0813">Transport</keyword>
<organism evidence="6 7">
    <name type="scientific">Leptonema illini</name>
    <dbReference type="NCBI Taxonomy" id="183"/>
    <lineage>
        <taxon>Bacteria</taxon>
        <taxon>Pseudomonadati</taxon>
        <taxon>Spirochaetota</taxon>
        <taxon>Spirochaetia</taxon>
        <taxon>Leptospirales</taxon>
        <taxon>Leptospiraceae</taxon>
        <taxon>Leptonema</taxon>
    </lineage>
</organism>
<dbReference type="PANTHER" id="PTHR30290:SF10">
    <property type="entry name" value="PERIPLASMIC OLIGOPEPTIDE-BINDING PROTEIN-RELATED"/>
    <property type="match status" value="1"/>
</dbReference>
<gene>
    <name evidence="6" type="ORF">F9K24_14955</name>
</gene>
<evidence type="ECO:0000256" key="4">
    <source>
        <dbReference type="ARBA" id="ARBA00022729"/>
    </source>
</evidence>
<dbReference type="GO" id="GO:0043190">
    <property type="term" value="C:ATP-binding cassette (ABC) transporter complex"/>
    <property type="evidence" value="ECO:0007669"/>
    <property type="project" value="InterPro"/>
</dbReference>
<dbReference type="GO" id="GO:0030288">
    <property type="term" value="C:outer membrane-bounded periplasmic space"/>
    <property type="evidence" value="ECO:0007669"/>
    <property type="project" value="UniProtKB-ARBA"/>
</dbReference>
<name>A0A833GZF7_9LEPT</name>
<evidence type="ECO:0000313" key="7">
    <source>
        <dbReference type="Proteomes" id="UP000460298"/>
    </source>
</evidence>
<dbReference type="Gene3D" id="3.10.105.10">
    <property type="entry name" value="Dipeptide-binding Protein, Domain 3"/>
    <property type="match status" value="1"/>
</dbReference>
<comment type="subcellular location">
    <subcellularLocation>
        <location evidence="1">Cell envelope</location>
    </subcellularLocation>
</comment>
<dbReference type="GO" id="GO:0015833">
    <property type="term" value="P:peptide transport"/>
    <property type="evidence" value="ECO:0007669"/>
    <property type="project" value="TreeGrafter"/>
</dbReference>
<keyword evidence="4" id="KW-0732">Signal</keyword>